<dbReference type="Pfam" id="PF02803">
    <property type="entry name" value="Thiolase_C"/>
    <property type="match status" value="1"/>
</dbReference>
<dbReference type="Pfam" id="PF00108">
    <property type="entry name" value="Thiolase_N"/>
    <property type="match status" value="1"/>
</dbReference>
<dbReference type="CDD" id="cd00644">
    <property type="entry name" value="HMG-CoA_reductase_classII"/>
    <property type="match status" value="1"/>
</dbReference>
<dbReference type="InterPro" id="IPR004553">
    <property type="entry name" value="HMG_CoA_Rdtase_bac-typ"/>
</dbReference>
<dbReference type="PANTHER" id="PTHR18919">
    <property type="entry name" value="ACETYL-COA C-ACYLTRANSFERASE"/>
    <property type="match status" value="1"/>
</dbReference>
<keyword evidence="5 10" id="KW-0560">Oxidoreductase</keyword>
<dbReference type="InterPro" id="IPR020610">
    <property type="entry name" value="Thiolase_AS"/>
</dbReference>
<dbReference type="InterPro" id="IPR023076">
    <property type="entry name" value="HMG_CoA_Rdtase_CS"/>
</dbReference>
<dbReference type="GO" id="GO:0015936">
    <property type="term" value="P:coenzyme A metabolic process"/>
    <property type="evidence" value="ECO:0007669"/>
    <property type="project" value="InterPro"/>
</dbReference>
<dbReference type="InterPro" id="IPR023074">
    <property type="entry name" value="HMG_CoA_Rdtase_cat_sf"/>
</dbReference>
<dbReference type="InterPro" id="IPR020613">
    <property type="entry name" value="Thiolase_CS"/>
</dbReference>
<dbReference type="InterPro" id="IPR009029">
    <property type="entry name" value="HMG_CoA_Rdtase_sub-bd_dom_sf"/>
</dbReference>
<dbReference type="EC" id="2.3.1.9" evidence="3"/>
<dbReference type="InterPro" id="IPR002155">
    <property type="entry name" value="Thiolase"/>
</dbReference>
<evidence type="ECO:0000256" key="2">
    <source>
        <dbReference type="ARBA" id="ARBA00010982"/>
    </source>
</evidence>
<dbReference type="RefSeq" id="WP_014868584.1">
    <property type="nucleotide sequence ID" value="NZ_AP018493.1"/>
</dbReference>
<dbReference type="AlphaFoldDB" id="A0A2Z5Y4R5"/>
<evidence type="ECO:0000259" key="9">
    <source>
        <dbReference type="Pfam" id="PF02803"/>
    </source>
</evidence>
<dbReference type="Gene3D" id="1.10.8.660">
    <property type="match status" value="1"/>
</dbReference>
<dbReference type="InterPro" id="IPR020617">
    <property type="entry name" value="Thiolase_C"/>
</dbReference>
<dbReference type="InterPro" id="IPR016039">
    <property type="entry name" value="Thiolase-like"/>
</dbReference>
<evidence type="ECO:0000256" key="6">
    <source>
        <dbReference type="ARBA" id="ARBA00023315"/>
    </source>
</evidence>
<comment type="similarity">
    <text evidence="2">Belongs to the thiolase-like superfamily. Thiolase family.</text>
</comment>
<dbReference type="PROSITE" id="PS00099">
    <property type="entry name" value="THIOLASE_3"/>
    <property type="match status" value="1"/>
</dbReference>
<comment type="similarity">
    <text evidence="1">Belongs to the HMG-CoA reductase family.</text>
</comment>
<dbReference type="InterPro" id="IPR009023">
    <property type="entry name" value="HMG_CoA_Rdtase_NAD(P)-bd_sf"/>
</dbReference>
<evidence type="ECO:0000313" key="10">
    <source>
        <dbReference type="EMBL" id="BBC61781.1"/>
    </source>
</evidence>
<keyword evidence="6 10" id="KW-0012">Acyltransferase</keyword>
<dbReference type="Pfam" id="PF00368">
    <property type="entry name" value="HMG-CoA_red"/>
    <property type="match status" value="1"/>
</dbReference>
<dbReference type="Gene3D" id="3.90.770.10">
    <property type="entry name" value="3-hydroxy-3-methylglutaryl-coenzyme A Reductase, Chain A, domain 2"/>
    <property type="match status" value="2"/>
</dbReference>
<dbReference type="PROSITE" id="PS00098">
    <property type="entry name" value="THIOLASE_1"/>
    <property type="match status" value="1"/>
</dbReference>
<dbReference type="PROSITE" id="PS00737">
    <property type="entry name" value="THIOLASE_2"/>
    <property type="match status" value="1"/>
</dbReference>
<accession>A0A2Z5Y4R5</accession>
<evidence type="ECO:0000256" key="1">
    <source>
        <dbReference type="ARBA" id="ARBA00007661"/>
    </source>
</evidence>
<dbReference type="PROSITE" id="PS50065">
    <property type="entry name" value="HMG_COA_REDUCTASE_4"/>
    <property type="match status" value="1"/>
</dbReference>
<organism evidence="10 11">
    <name type="scientific">Melissococcus plutonius</name>
    <dbReference type="NCBI Taxonomy" id="33970"/>
    <lineage>
        <taxon>Bacteria</taxon>
        <taxon>Bacillati</taxon>
        <taxon>Bacillota</taxon>
        <taxon>Bacilli</taxon>
        <taxon>Lactobacillales</taxon>
        <taxon>Enterococcaceae</taxon>
        <taxon>Melissococcus</taxon>
    </lineage>
</organism>
<feature type="domain" description="Thiolase C-terminal" evidence="9">
    <location>
        <begin position="266"/>
        <end position="385"/>
    </location>
</feature>
<sequence>MEEVVILSSARTPIGKYKGSLAQFSAMELGRITVSQAIKKAKIEPNEIDQVFIGNVLQAGNGQNIARQIAINSNIPYEVPATTINEVCGSGLKAIILAMQQIQLGRADVVVAGGTESMSQAPELKKFDYITDEWQLPFSSMIYDGLTDAFSHKHMGFTAENVADNYSIKREQMDQFSFYSQKKAIQASQNGKFANEIVPIEITKDQQLKIDEGIRLDTKLEKIASLKPVFKENGKITAGNASTLSDGAATLVLSSKSYAIKNGLDYLATINEYSEVGIDPDLMGISPIQAVQQLLERQQKSIKDIDLFEINEAFSATSIVVQEKLQLPAEKVNIYGGSIALGHPLGATGARIVTTLLSELYQEKKHSGIASLCIGGGLGLALMITKNKQLEEHENKGKKFYQLTNKERLNELVKLGKLTDEEARQLEFETVLPEKISNNMIENQISEVAIPLGIAQNFVINDKKKWIPMATEEPSVIAAASNAAKIIANSGGIQSQAIERQMIGQIVLKNVTDYAKTQEKIIQYKEQLFDTAKEAYPSIYQRGGGLKDLKIRTFKDQNYLSIDLSVDVKDAMGANILNTILEKITQKLHELLPDIDVLFSILSNYAVRSLVKASCTIPVNKLGKDVAEKIVSASEYAKIDSYRAVTHNKGIMNGIDAVVLATGNDTRAVAAASHAYAAKNGNYEGLTTWQFDQSQENIIGELVLPMAVGIHGGATNLLPKAKLSLKLLEVKNASELAEIIVAVGLAQNLAAIKALVTDGIQKGHMALQSRSLAIQAGAQENEIKQVTQRLKKAEHINLATAKEILATLRQN</sequence>
<dbReference type="FunFam" id="3.40.47.10:FF:000010">
    <property type="entry name" value="Acetyl-CoA acetyltransferase (Thiolase)"/>
    <property type="match status" value="1"/>
</dbReference>
<dbReference type="GO" id="GO:0004420">
    <property type="term" value="F:hydroxymethylglutaryl-CoA reductase (NADPH) activity"/>
    <property type="evidence" value="ECO:0007669"/>
    <property type="project" value="InterPro"/>
</dbReference>
<dbReference type="CDD" id="cd00751">
    <property type="entry name" value="thiolase"/>
    <property type="match status" value="1"/>
</dbReference>
<evidence type="ECO:0000313" key="11">
    <source>
        <dbReference type="Proteomes" id="UP000269226"/>
    </source>
</evidence>
<dbReference type="GeneID" id="39499314"/>
<dbReference type="NCBIfam" id="TIGR00532">
    <property type="entry name" value="HMG_CoA_R_NAD"/>
    <property type="match status" value="1"/>
</dbReference>
<gene>
    <name evidence="10" type="ORF">DAT561_p1079</name>
</gene>
<feature type="domain" description="Thiolase N-terminal" evidence="8">
    <location>
        <begin position="4"/>
        <end position="256"/>
    </location>
</feature>
<dbReference type="InterPro" id="IPR002202">
    <property type="entry name" value="HMG_CoA_Rdtase"/>
</dbReference>
<dbReference type="PROSITE" id="PS01192">
    <property type="entry name" value="HMG_COA_REDUCTASE_3"/>
    <property type="match status" value="1"/>
</dbReference>
<dbReference type="Gene3D" id="3.40.47.10">
    <property type="match status" value="2"/>
</dbReference>
<dbReference type="SUPFAM" id="SSF53901">
    <property type="entry name" value="Thiolase-like"/>
    <property type="match status" value="2"/>
</dbReference>
<keyword evidence="10" id="KW-0614">Plasmid</keyword>
<evidence type="ECO:0000256" key="5">
    <source>
        <dbReference type="ARBA" id="ARBA00023002"/>
    </source>
</evidence>
<dbReference type="InterPro" id="IPR020615">
    <property type="entry name" value="Thiolase_acyl_enz_int_AS"/>
</dbReference>
<evidence type="ECO:0000256" key="3">
    <source>
        <dbReference type="ARBA" id="ARBA00012705"/>
    </source>
</evidence>
<geneLocation type="plasmid" evidence="11">
    <name>pmp1 dat561 dna</name>
</geneLocation>
<dbReference type="PRINTS" id="PR00071">
    <property type="entry name" value="HMGCOARDTASE"/>
</dbReference>
<dbReference type="PANTHER" id="PTHR18919:SF107">
    <property type="entry name" value="ACETYL-COA ACETYLTRANSFERASE, CYTOSOLIC"/>
    <property type="match status" value="1"/>
</dbReference>
<name>A0A2Z5Y4R5_9ENTE</name>
<keyword evidence="4 10" id="KW-0808">Transferase</keyword>
<evidence type="ECO:0000256" key="4">
    <source>
        <dbReference type="ARBA" id="ARBA00022679"/>
    </source>
</evidence>
<dbReference type="NCBIfam" id="TIGR01930">
    <property type="entry name" value="AcCoA-C-Actrans"/>
    <property type="match status" value="1"/>
</dbReference>
<dbReference type="Proteomes" id="UP000269226">
    <property type="component" value="Plasmid pMP1"/>
</dbReference>
<protein>
    <recommendedName>
        <fullName evidence="3">acetyl-CoA C-acetyltransferase</fullName>
        <ecNumber evidence="3">2.3.1.9</ecNumber>
    </recommendedName>
    <alternativeName>
        <fullName evidence="7">Acetoacetyl-CoA thiolase</fullName>
    </alternativeName>
</protein>
<proteinExistence type="inferred from homology"/>
<evidence type="ECO:0000259" key="8">
    <source>
        <dbReference type="Pfam" id="PF00108"/>
    </source>
</evidence>
<evidence type="ECO:0000256" key="7">
    <source>
        <dbReference type="ARBA" id="ARBA00030755"/>
    </source>
</evidence>
<dbReference type="SUPFAM" id="SSF56542">
    <property type="entry name" value="Substrate-binding domain of HMG-CoA reductase"/>
    <property type="match status" value="1"/>
</dbReference>
<dbReference type="GO" id="GO:0003985">
    <property type="term" value="F:acetyl-CoA C-acetyltransferase activity"/>
    <property type="evidence" value="ECO:0007669"/>
    <property type="project" value="UniProtKB-EC"/>
</dbReference>
<dbReference type="EMBL" id="AP018493">
    <property type="protein sequence ID" value="BBC61781.1"/>
    <property type="molecule type" value="Genomic_DNA"/>
</dbReference>
<dbReference type="SUPFAM" id="SSF55035">
    <property type="entry name" value="NAD-binding domain of HMG-CoA reductase"/>
    <property type="match status" value="1"/>
</dbReference>
<dbReference type="InterPro" id="IPR020616">
    <property type="entry name" value="Thiolase_N"/>
</dbReference>
<reference evidence="10 11" key="1">
    <citation type="submission" date="2018-01" db="EMBL/GenBank/DDBJ databases">
        <title>Whole genome sequence of Melissococcus plutonius DAT561.</title>
        <authorList>
            <person name="Okumura K."/>
            <person name="Takamatsu D."/>
            <person name="Okura M."/>
        </authorList>
    </citation>
    <scope>NUCLEOTIDE SEQUENCE [LARGE SCALE GENOMIC DNA]</scope>
    <source>
        <strain evidence="10 11">DAT561</strain>
        <plasmid evidence="11">pmp1 dat561 dna</plasmid>
    </source>
</reference>